<dbReference type="PROSITE" id="PS51847">
    <property type="entry name" value="SMP"/>
    <property type="match status" value="1"/>
</dbReference>
<organism evidence="12 13">
    <name type="scientific">Puccinia sorghi</name>
    <dbReference type="NCBI Taxonomy" id="27349"/>
    <lineage>
        <taxon>Eukaryota</taxon>
        <taxon>Fungi</taxon>
        <taxon>Dikarya</taxon>
        <taxon>Basidiomycota</taxon>
        <taxon>Pucciniomycotina</taxon>
        <taxon>Pucciniomycetes</taxon>
        <taxon>Pucciniales</taxon>
        <taxon>Pucciniaceae</taxon>
        <taxon>Puccinia</taxon>
    </lineage>
</organism>
<keyword evidence="2" id="KW-0813">Transport</keyword>
<feature type="compositionally biased region" description="Polar residues" evidence="9">
    <location>
        <begin position="545"/>
        <end position="560"/>
    </location>
</feature>
<gene>
    <name evidence="12" type="ORF">VP01_1233g3</name>
</gene>
<feature type="compositionally biased region" description="Low complexity" evidence="9">
    <location>
        <begin position="206"/>
        <end position="219"/>
    </location>
</feature>
<dbReference type="InterPro" id="IPR031468">
    <property type="entry name" value="SMP_LBD"/>
</dbReference>
<dbReference type="PANTHER" id="PTHR13466">
    <property type="entry name" value="TEX2 PROTEIN-RELATED"/>
    <property type="match status" value="1"/>
</dbReference>
<feature type="region of interest" description="Disordered" evidence="9">
    <location>
        <begin position="38"/>
        <end position="70"/>
    </location>
</feature>
<evidence type="ECO:0000256" key="6">
    <source>
        <dbReference type="ARBA" id="ARBA00023055"/>
    </source>
</evidence>
<evidence type="ECO:0000256" key="1">
    <source>
        <dbReference type="ARBA" id="ARBA00004586"/>
    </source>
</evidence>
<keyword evidence="4" id="KW-0256">Endoplasmic reticulum</keyword>
<feature type="region of interest" description="Disordered" evidence="9">
    <location>
        <begin position="206"/>
        <end position="227"/>
    </location>
</feature>
<dbReference type="Pfam" id="PF10296">
    <property type="entry name" value="MMM1"/>
    <property type="match status" value="1"/>
</dbReference>
<dbReference type="GO" id="GO:0015914">
    <property type="term" value="P:phospholipid transport"/>
    <property type="evidence" value="ECO:0007669"/>
    <property type="project" value="TreeGrafter"/>
</dbReference>
<feature type="region of interest" description="Disordered" evidence="9">
    <location>
        <begin position="1089"/>
        <end position="1109"/>
    </location>
</feature>
<dbReference type="STRING" id="27349.A0A0L6VQ10"/>
<evidence type="ECO:0000256" key="4">
    <source>
        <dbReference type="ARBA" id="ARBA00022824"/>
    </source>
</evidence>
<accession>A0A0L6VQ10</accession>
<evidence type="ECO:0000256" key="7">
    <source>
        <dbReference type="ARBA" id="ARBA00023121"/>
    </source>
</evidence>
<feature type="compositionally biased region" description="Low complexity" evidence="9">
    <location>
        <begin position="972"/>
        <end position="983"/>
    </location>
</feature>
<keyword evidence="6" id="KW-0445">Lipid transport</keyword>
<dbReference type="GO" id="GO:1990456">
    <property type="term" value="P:mitochondrion-endoplasmic reticulum membrane tethering"/>
    <property type="evidence" value="ECO:0007669"/>
    <property type="project" value="TreeGrafter"/>
</dbReference>
<feature type="compositionally biased region" description="Acidic residues" evidence="9">
    <location>
        <begin position="896"/>
        <end position="908"/>
    </location>
</feature>
<reference evidence="12 13" key="1">
    <citation type="submission" date="2015-08" db="EMBL/GenBank/DDBJ databases">
        <title>Next Generation Sequencing and Analysis of the Genome of Puccinia sorghi L Schw, the Causal Agent of Maize Common Rust.</title>
        <authorList>
            <person name="Rochi L."/>
            <person name="Burguener G."/>
            <person name="Darino M."/>
            <person name="Turjanski A."/>
            <person name="Kreff E."/>
            <person name="Dieguez M.J."/>
            <person name="Sacco F."/>
        </authorList>
    </citation>
    <scope>NUCLEOTIDE SEQUENCE [LARGE SCALE GENOMIC DNA]</scope>
    <source>
        <strain evidence="12 13">RO10H11247</strain>
    </source>
</reference>
<dbReference type="SMART" id="SM00233">
    <property type="entry name" value="PH"/>
    <property type="match status" value="1"/>
</dbReference>
<sequence length="1302" mass="143137">MFVLILFVYLLGGLTFIPILLITFAAFLYYSSPTQNETNHKTETKSHLAPSTNSPDSASTPLIRNNSNKEDPIKLENDLELPKLYRAGWLTVRQTYQPSQNSESTYMGLITNSYRNFMDHRSKDAKRTRPKDRFYTVLKQNVLFLYQDEDQVDCTAAIQVSLYHVSLYPSGSPDGELFVKRKAICLNPIIQSTNPTSPIVNNFKLSSSEKSQQQTDQQSNHQPGRPAPWFLFTKNNLEKEDWYHILLASSKLTGPDSKATFQLDASLFDSQDMTKLVEGIDQQPDPIPMRWMNAMLGRLFLSTYRTHAFEHWIIDRIMKKLAKVQTPSFLSAINVREVNVGSTTPFFSKPMLKELTIDGDASMEVLVSYKGEFRITIETVATINLGARFKPYAVNLVLAVVLKELSGTLLLKIKRPPTNRLWFGFTAMPHLVLDLEPVVSTRQIKWALVLKPIESRIREVVMESIVYPNLDDLVFFDTQSYTHQGGIWGDAARKEKARNDALDDQGSDESAGAEEVKSKAREPSLTHKKSQSEPRCQPAPEDTKASFNTAREDSGFSQDTIRQRTVHKNVNESEDSSEPVVPTPPANETIDSSRTLPLHQLENKRSSWFSSSRRQDTACSQASQASSSRHQNKKRPAYQQISDLDEGDAVAKLQKFLRSHPEGSHSHPSTPNHDNKTAFNPIGLPLPCVPEPVEIELTHSPSPTNQSTDFSERALQTSPQPVQISPSQLVDDLTSQENLSSSSSTQTPSAECSEQDPPPLRRLPPPPRQTLPTTFLPPPTRSSSNLRSPNPPNAAANHSSSNSILNQLRTRAADKEAIAASVTQARDVMIKWGAAWASKRKSPQANNSYPYNSGFNPISIEQVQTMEDKHSIEAQSTKLSSLTEPVDMDISLIADQGDESNSPDDEPQDGERNKSKSYRAHRARVGEGNAKSMHLSSPQSRSASPVQDNSSSSSVSHEVETKGSSSTHVNPSAAVNSDESSSSGKRNRIYSSRGQFIPAAPQSTTGLSIPSPQSKPLTSASIFLISRLSVTFLKFVNTPSFFPFIGLLMLDTLFFLCASDYTTESHQLIPPLDDLSTGTMTITAMAESSSLNPATSGTTPTSTAGGILSERSSYKPVPMMMIPGIKDSSHRFALGSDSLHSLPVGPGMSSQPVPGPSDLRNGASLGLVESDARSGSFSLFPGRLGDIPLQLESEPVHEANGKPAVEFLDQGSSKEDKADELALADPLPDPPPSSADVQNPRPVQGTEKDAHYPPLPPRHHPPADTTPLSDNNPVDKLAAHHHHIAPELNPDSHSPVDNAWGL</sequence>
<feature type="domain" description="SMP-LTD" evidence="11">
    <location>
        <begin position="285"/>
        <end position="476"/>
    </location>
</feature>
<dbReference type="VEuPathDB" id="FungiDB:VP01_1233g3"/>
<keyword evidence="7" id="KW-0446">Lipid-binding</keyword>
<keyword evidence="13" id="KW-1185">Reference proteome</keyword>
<feature type="region of interest" description="Disordered" evidence="9">
    <location>
        <begin position="1142"/>
        <end position="1163"/>
    </location>
</feature>
<feature type="region of interest" description="Disordered" evidence="9">
    <location>
        <begin position="1222"/>
        <end position="1302"/>
    </location>
</feature>
<feature type="transmembrane region" description="Helical" evidence="10">
    <location>
        <begin position="7"/>
        <end position="30"/>
    </location>
</feature>
<keyword evidence="3 10" id="KW-0812">Transmembrane</keyword>
<evidence type="ECO:0000259" key="11">
    <source>
        <dbReference type="PROSITE" id="PS51847"/>
    </source>
</evidence>
<dbReference type="InterPro" id="IPR001849">
    <property type="entry name" value="PH_domain"/>
</dbReference>
<comment type="caution">
    <text evidence="12">The sequence shown here is derived from an EMBL/GenBank/DDBJ whole genome shotgun (WGS) entry which is preliminary data.</text>
</comment>
<dbReference type="CDD" id="cd21675">
    <property type="entry name" value="SMP_TEX2"/>
    <property type="match status" value="1"/>
</dbReference>
<feature type="compositionally biased region" description="Low complexity" evidence="9">
    <location>
        <begin position="781"/>
        <end position="801"/>
    </location>
</feature>
<evidence type="ECO:0000313" key="13">
    <source>
        <dbReference type="Proteomes" id="UP000037035"/>
    </source>
</evidence>
<dbReference type="GO" id="GO:0005789">
    <property type="term" value="C:endoplasmic reticulum membrane"/>
    <property type="evidence" value="ECO:0007669"/>
    <property type="project" value="UniProtKB-SubCell"/>
</dbReference>
<dbReference type="OrthoDB" id="26740at2759"/>
<evidence type="ECO:0000256" key="3">
    <source>
        <dbReference type="ARBA" id="ARBA00022692"/>
    </source>
</evidence>
<name>A0A0L6VQ10_9BASI</name>
<evidence type="ECO:0000256" key="5">
    <source>
        <dbReference type="ARBA" id="ARBA00022989"/>
    </source>
</evidence>
<feature type="compositionally biased region" description="Low complexity" evidence="9">
    <location>
        <begin position="1093"/>
        <end position="1106"/>
    </location>
</feature>
<dbReference type="InterPro" id="IPR019411">
    <property type="entry name" value="MMM1_dom"/>
</dbReference>
<evidence type="ECO:0000256" key="9">
    <source>
        <dbReference type="SAM" id="MobiDB-lite"/>
    </source>
</evidence>
<proteinExistence type="predicted"/>
<evidence type="ECO:0000256" key="8">
    <source>
        <dbReference type="ARBA" id="ARBA00023136"/>
    </source>
</evidence>
<protein>
    <recommendedName>
        <fullName evidence="11">SMP-LTD domain-containing protein</fullName>
    </recommendedName>
</protein>
<dbReference type="EMBL" id="LAVV01002599">
    <property type="protein sequence ID" value="KNZ62702.1"/>
    <property type="molecule type" value="Genomic_DNA"/>
</dbReference>
<feature type="region of interest" description="Disordered" evidence="9">
    <location>
        <begin position="498"/>
        <end position="801"/>
    </location>
</feature>
<evidence type="ECO:0000256" key="2">
    <source>
        <dbReference type="ARBA" id="ARBA00022448"/>
    </source>
</evidence>
<feature type="compositionally biased region" description="Polar residues" evidence="9">
    <location>
        <begin position="49"/>
        <end position="66"/>
    </location>
</feature>
<feature type="compositionally biased region" description="Pro residues" evidence="9">
    <location>
        <begin position="756"/>
        <end position="780"/>
    </location>
</feature>
<dbReference type="GO" id="GO:0032865">
    <property type="term" value="C:ERMES complex"/>
    <property type="evidence" value="ECO:0007669"/>
    <property type="project" value="TreeGrafter"/>
</dbReference>
<feature type="compositionally biased region" description="Basic and acidic residues" evidence="9">
    <location>
        <begin position="514"/>
        <end position="525"/>
    </location>
</feature>
<evidence type="ECO:0000256" key="10">
    <source>
        <dbReference type="SAM" id="Phobius"/>
    </source>
</evidence>
<keyword evidence="5 10" id="KW-1133">Transmembrane helix</keyword>
<feature type="compositionally biased region" description="Low complexity" evidence="9">
    <location>
        <begin position="733"/>
        <end position="752"/>
    </location>
</feature>
<dbReference type="Proteomes" id="UP000037035">
    <property type="component" value="Unassembled WGS sequence"/>
</dbReference>
<dbReference type="PANTHER" id="PTHR13466:SF19">
    <property type="entry name" value="NUCLEUS-VACUOLE JUNCTION PROTEIN 2"/>
    <property type="match status" value="1"/>
</dbReference>
<dbReference type="GO" id="GO:0008289">
    <property type="term" value="F:lipid binding"/>
    <property type="evidence" value="ECO:0007669"/>
    <property type="project" value="UniProtKB-KW"/>
</dbReference>
<keyword evidence="8 10" id="KW-0472">Membrane</keyword>
<feature type="region of interest" description="Disordered" evidence="9">
    <location>
        <begin position="894"/>
        <end position="987"/>
    </location>
</feature>
<feature type="compositionally biased region" description="Polar residues" evidence="9">
    <location>
        <begin position="699"/>
        <end position="728"/>
    </location>
</feature>
<feature type="compositionally biased region" description="Low complexity" evidence="9">
    <location>
        <begin position="942"/>
        <end position="956"/>
    </location>
</feature>
<evidence type="ECO:0000313" key="12">
    <source>
        <dbReference type="EMBL" id="KNZ62702.1"/>
    </source>
</evidence>
<comment type="subcellular location">
    <subcellularLocation>
        <location evidence="1">Endoplasmic reticulum membrane</location>
    </subcellularLocation>
</comment>